<keyword evidence="1" id="KW-0732">Signal</keyword>
<dbReference type="InterPro" id="IPR036680">
    <property type="entry name" value="SPOR-like_sf"/>
</dbReference>
<dbReference type="InterPro" id="IPR050767">
    <property type="entry name" value="Sel1_AlgK"/>
</dbReference>
<proteinExistence type="predicted"/>
<feature type="chain" id="PRO_5037398979" evidence="1">
    <location>
        <begin position="20"/>
        <end position="256"/>
    </location>
</feature>
<dbReference type="InterPro" id="IPR006597">
    <property type="entry name" value="Sel1-like"/>
</dbReference>
<name>A0A972VX68_9GAMM</name>
<dbReference type="PANTHER" id="PTHR11102:SF160">
    <property type="entry name" value="ERAD-ASSOCIATED E3 UBIQUITIN-PROTEIN LIGASE COMPONENT HRD3"/>
    <property type="match status" value="1"/>
</dbReference>
<dbReference type="PROSITE" id="PS51724">
    <property type="entry name" value="SPOR"/>
    <property type="match status" value="1"/>
</dbReference>
<dbReference type="PANTHER" id="PTHR11102">
    <property type="entry name" value="SEL-1-LIKE PROTEIN"/>
    <property type="match status" value="1"/>
</dbReference>
<evidence type="ECO:0000259" key="2">
    <source>
        <dbReference type="PROSITE" id="PS51724"/>
    </source>
</evidence>
<reference evidence="3" key="1">
    <citation type="submission" date="2020-05" db="EMBL/GenBank/DDBJ databases">
        <title>Sulfur intermediates as new biogeochemical hubs in an aquatic model microbial ecosystem.</title>
        <authorList>
            <person name="Vigneron A."/>
        </authorList>
    </citation>
    <scope>NUCLEOTIDE SEQUENCE</scope>
    <source>
        <strain evidence="3">Bin.250</strain>
    </source>
</reference>
<dbReference type="InterPro" id="IPR007730">
    <property type="entry name" value="SPOR-like_dom"/>
</dbReference>
<dbReference type="Proteomes" id="UP000754644">
    <property type="component" value="Unassembled WGS sequence"/>
</dbReference>
<dbReference type="Gene3D" id="1.25.40.10">
    <property type="entry name" value="Tetratricopeptide repeat domain"/>
    <property type="match status" value="1"/>
</dbReference>
<protein>
    <submittedName>
        <fullName evidence="3">SEL1-like repeat protein</fullName>
    </submittedName>
</protein>
<evidence type="ECO:0000256" key="1">
    <source>
        <dbReference type="SAM" id="SignalP"/>
    </source>
</evidence>
<feature type="signal peptide" evidence="1">
    <location>
        <begin position="1"/>
        <end position="19"/>
    </location>
</feature>
<dbReference type="InterPro" id="IPR011990">
    <property type="entry name" value="TPR-like_helical_dom_sf"/>
</dbReference>
<sequence>MRTFILCSLLCLVTTDLWADFDSATQAYQQRDYVTAFAEFSILAETGDPRAQTILALMHRFGEGTTEDLNQAFNWYSRAATAGYPPAQYHLANLYADGSGTTVDIDQALNWFKQSAAGGFERANARLATLTNSSVPASDEEQPEFTRTTDWNFRLPNQSRSQTPLADTVAPVTQGYRVQLGAFRSSAAAINFWASLEQQRPDLFSGLHSFVETIYLQQRLIYRLQVGYFEGLEAIDRFCQAIVDTEIKSGCLGLNP</sequence>
<comment type="caution">
    <text evidence="3">The sequence shown here is derived from an EMBL/GenBank/DDBJ whole genome shotgun (WGS) entry which is preliminary data.</text>
</comment>
<dbReference type="SUPFAM" id="SSF81901">
    <property type="entry name" value="HCP-like"/>
    <property type="match status" value="1"/>
</dbReference>
<dbReference type="Pfam" id="PF08238">
    <property type="entry name" value="Sel1"/>
    <property type="match status" value="2"/>
</dbReference>
<dbReference type="Pfam" id="PF05036">
    <property type="entry name" value="SPOR"/>
    <property type="match status" value="1"/>
</dbReference>
<dbReference type="SUPFAM" id="SSF110997">
    <property type="entry name" value="Sporulation related repeat"/>
    <property type="match status" value="1"/>
</dbReference>
<accession>A0A972VX68</accession>
<gene>
    <name evidence="3" type="ORF">HQ497_07290</name>
</gene>
<feature type="domain" description="SPOR" evidence="2">
    <location>
        <begin position="170"/>
        <end position="256"/>
    </location>
</feature>
<evidence type="ECO:0000313" key="4">
    <source>
        <dbReference type="Proteomes" id="UP000754644"/>
    </source>
</evidence>
<dbReference type="GO" id="GO:0042834">
    <property type="term" value="F:peptidoglycan binding"/>
    <property type="evidence" value="ECO:0007669"/>
    <property type="project" value="InterPro"/>
</dbReference>
<organism evidence="3 4">
    <name type="scientific">SAR86 cluster bacterium</name>
    <dbReference type="NCBI Taxonomy" id="2030880"/>
    <lineage>
        <taxon>Bacteria</taxon>
        <taxon>Pseudomonadati</taxon>
        <taxon>Pseudomonadota</taxon>
        <taxon>Gammaproteobacteria</taxon>
        <taxon>SAR86 cluster</taxon>
    </lineage>
</organism>
<dbReference type="EMBL" id="JABMOJ010000271">
    <property type="protein sequence ID" value="NQV65151.1"/>
    <property type="molecule type" value="Genomic_DNA"/>
</dbReference>
<dbReference type="AlphaFoldDB" id="A0A972VX68"/>
<dbReference type="SMART" id="SM00671">
    <property type="entry name" value="SEL1"/>
    <property type="match status" value="2"/>
</dbReference>
<dbReference type="Gene3D" id="3.30.70.1070">
    <property type="entry name" value="Sporulation related repeat"/>
    <property type="match status" value="1"/>
</dbReference>
<evidence type="ECO:0000313" key="3">
    <source>
        <dbReference type="EMBL" id="NQV65151.1"/>
    </source>
</evidence>